<accession>A0ABQ6LIX9</accession>
<evidence type="ECO:0000256" key="2">
    <source>
        <dbReference type="SAM" id="Phobius"/>
    </source>
</evidence>
<keyword evidence="2" id="KW-1133">Transmembrane helix</keyword>
<feature type="transmembrane region" description="Helical" evidence="2">
    <location>
        <begin position="387"/>
        <end position="407"/>
    </location>
</feature>
<proteinExistence type="predicted"/>
<feature type="transmembrane region" description="Helical" evidence="2">
    <location>
        <begin position="539"/>
        <end position="563"/>
    </location>
</feature>
<gene>
    <name evidence="4" type="ORF">LNKW23_13170</name>
</gene>
<feature type="transmembrane region" description="Helical" evidence="2">
    <location>
        <begin position="427"/>
        <end position="455"/>
    </location>
</feature>
<feature type="transmembrane region" description="Helical" evidence="2">
    <location>
        <begin position="116"/>
        <end position="137"/>
    </location>
</feature>
<feature type="transmembrane region" description="Helical" evidence="2">
    <location>
        <begin position="513"/>
        <end position="533"/>
    </location>
</feature>
<keyword evidence="2" id="KW-0472">Membrane</keyword>
<evidence type="ECO:0000313" key="4">
    <source>
        <dbReference type="EMBL" id="GMG82104.1"/>
    </source>
</evidence>
<feature type="transmembrane region" description="Helical" evidence="2">
    <location>
        <begin position="284"/>
        <end position="308"/>
    </location>
</feature>
<feature type="transmembrane region" description="Helical" evidence="2">
    <location>
        <begin position="258"/>
        <end position="278"/>
    </location>
</feature>
<feature type="transmembrane region" description="Helical" evidence="2">
    <location>
        <begin position="29"/>
        <end position="48"/>
    </location>
</feature>
<feature type="transmembrane region" description="Helical" evidence="2">
    <location>
        <begin position="55"/>
        <end position="75"/>
    </location>
</feature>
<protein>
    <submittedName>
        <fullName evidence="4">TRAP transporter permease</fullName>
    </submittedName>
</protein>
<feature type="transmembrane region" description="Helical" evidence="2">
    <location>
        <begin position="475"/>
        <end position="501"/>
    </location>
</feature>
<keyword evidence="2" id="KW-0812">Transmembrane</keyword>
<dbReference type="NCBIfam" id="TIGR02123">
    <property type="entry name" value="TRAP_fused"/>
    <property type="match status" value="1"/>
</dbReference>
<evidence type="ECO:0000256" key="1">
    <source>
        <dbReference type="RuleBase" id="RU369079"/>
    </source>
</evidence>
<dbReference type="Pfam" id="PF06808">
    <property type="entry name" value="DctM"/>
    <property type="match status" value="1"/>
</dbReference>
<reference evidence="4 5" key="1">
    <citation type="submission" date="2023-04" db="EMBL/GenBank/DDBJ databases">
        <title>Marinoamorphus aggregata gen. nov., sp. Nov., isolate from tissue of brittle star Ophioplocus japonicus.</title>
        <authorList>
            <person name="Kawano K."/>
            <person name="Sawayama S."/>
            <person name="Nakagawa S."/>
        </authorList>
    </citation>
    <scope>NUCLEOTIDE SEQUENCE [LARGE SCALE GENOMIC DNA]</scope>
    <source>
        <strain evidence="4 5">NKW23</strain>
    </source>
</reference>
<keyword evidence="1" id="KW-0997">Cell inner membrane</keyword>
<dbReference type="EMBL" id="BSYI01000008">
    <property type="protein sequence ID" value="GMG82104.1"/>
    <property type="molecule type" value="Genomic_DNA"/>
</dbReference>
<dbReference type="InterPro" id="IPR010656">
    <property type="entry name" value="DctM"/>
</dbReference>
<dbReference type="Proteomes" id="UP001239909">
    <property type="component" value="Unassembled WGS sequence"/>
</dbReference>
<name>A0ABQ6LIX9_9RHOB</name>
<comment type="subcellular location">
    <subcellularLocation>
        <location evidence="1">Cell inner membrane</location>
        <topology evidence="1">Multi-pass membrane protein</topology>
    </subcellularLocation>
</comment>
<evidence type="ECO:0000259" key="3">
    <source>
        <dbReference type="Pfam" id="PF06808"/>
    </source>
</evidence>
<keyword evidence="1" id="KW-1003">Cell membrane</keyword>
<feature type="transmembrane region" description="Helical" evidence="2">
    <location>
        <begin position="192"/>
        <end position="212"/>
    </location>
</feature>
<sequence length="636" mass="67212">MSLLATAFAIYRSFNFGELTGYTVIDSQYFYLMLTLLLPLAFLVFPAVPAASGRMAWYDVICFAASLGLASVLVVNAERILNSGWEFIAPDWMQYVCIAFWLLVLEATRRAGGNVVAAIVAVVSAYPLIAGSLPGILQGSTETIGDTAAYHVLSTESVIGIPFRAFAYLVLGFMIFGVALQHTGGGRFFIRLAFALLGGVRGGPAKVAVISSGLMGSMSGSVITNVLTTGALTIPAMRRHGIKPHVAGGIEACASTGGVLMPPVMGATAFIIAINLGVSYRDVLIAAVIPSLLYFFSLFIQIDAYAARMKLKGIPRERLESLGEVLKDGWYYLLVFGLLIHLLIFENREAQAPYYATVLLLVINQVVPGHRFTRASLLAFLESVGRLLVELAGLLAGVGLIVGALAYQSKIGTFAFELLALADGQVFLLLLLGALVSFVMGIGVTVTIAYIILAITMAPALSESGLNPMGVHLFMLYWGMLSYITPPVALGAFAASSIAGASPMRTGFEAMRLGTVIYFIPFFFVADPALLMQGEVTDIVLLTAKAMIGIVIIAMGLQGYLFGSGRISGSLPVRLPKQLVLVAGGLAMAMPGGPMTGFGNVELTAFGAGCAAVIYLIARIERGLSGQMESGADETV</sequence>
<feature type="transmembrane region" description="Helical" evidence="2">
    <location>
        <begin position="157"/>
        <end position="180"/>
    </location>
</feature>
<keyword evidence="1" id="KW-0813">Transport</keyword>
<dbReference type="PANTHER" id="PTHR43849">
    <property type="entry name" value="BLL3936 PROTEIN"/>
    <property type="match status" value="1"/>
</dbReference>
<comment type="caution">
    <text evidence="4">The sequence shown here is derived from an EMBL/GenBank/DDBJ whole genome shotgun (WGS) entry which is preliminary data.</text>
</comment>
<feature type="transmembrane region" description="Helical" evidence="2">
    <location>
        <begin position="87"/>
        <end position="104"/>
    </location>
</feature>
<organism evidence="4 5">
    <name type="scientific">Paralimibaculum aggregatum</name>
    <dbReference type="NCBI Taxonomy" id="3036245"/>
    <lineage>
        <taxon>Bacteria</taxon>
        <taxon>Pseudomonadati</taxon>
        <taxon>Pseudomonadota</taxon>
        <taxon>Alphaproteobacteria</taxon>
        <taxon>Rhodobacterales</taxon>
        <taxon>Paracoccaceae</taxon>
        <taxon>Paralimibaculum</taxon>
    </lineage>
</organism>
<feature type="domain" description="TRAP C4-dicarboxylate transport system permease DctM subunit" evidence="3">
    <location>
        <begin position="101"/>
        <end position="535"/>
    </location>
</feature>
<feature type="transmembrane region" description="Helical" evidence="2">
    <location>
        <begin position="598"/>
        <end position="618"/>
    </location>
</feature>
<keyword evidence="5" id="KW-1185">Reference proteome</keyword>
<feature type="transmembrane region" description="Helical" evidence="2">
    <location>
        <begin position="329"/>
        <end position="345"/>
    </location>
</feature>
<dbReference type="PANTHER" id="PTHR43849:SF2">
    <property type="entry name" value="BLL3936 PROTEIN"/>
    <property type="match status" value="1"/>
</dbReference>
<dbReference type="InterPro" id="IPR011853">
    <property type="entry name" value="TRAP_DctM-Dct_fused"/>
</dbReference>
<evidence type="ECO:0000313" key="5">
    <source>
        <dbReference type="Proteomes" id="UP001239909"/>
    </source>
</evidence>
<comment type="function">
    <text evidence="1">Part of the tripartite ATP-independent periplasmic (TRAP) transport system.</text>
</comment>